<keyword evidence="3" id="KW-0804">Transcription</keyword>
<evidence type="ECO:0000313" key="6">
    <source>
        <dbReference type="Proteomes" id="UP001242045"/>
    </source>
</evidence>
<sequence>MPSSTQRLPLQTGRATLSDVAREADVSLATVDRVLNKRTGVHARSIAQVQQAVERLNYRPDPAAARLARPHPHRVSFLLPSGNNTFIEMLREQITGSSGWMEDHRVSAQTHQVDVFEPQRLARRILALRGQCDTAVVMALDHPLVQAAIDKLVTQGIAVITLVSDVPKSQRQHFVGIDNVAAGRTAGTLVGRFSGNAKGEVGVIVGSLSLRDHAERSLGFSQVMAAEYPGLRVLPPVEGKDDPKLARQLSARLLAAHPKLVGLYSVGAGNPGISATLKASGRAGKIVFVGHELTPAARADLLDGTMAAVINQDAGHEIRSALRLAISRLTREPVHADQERIRIDIYLKDNLP</sequence>
<evidence type="ECO:0000256" key="2">
    <source>
        <dbReference type="ARBA" id="ARBA00023125"/>
    </source>
</evidence>
<evidence type="ECO:0000313" key="5">
    <source>
        <dbReference type="EMBL" id="MDP9891575.1"/>
    </source>
</evidence>
<dbReference type="InterPro" id="IPR000843">
    <property type="entry name" value="HTH_LacI"/>
</dbReference>
<dbReference type="InterPro" id="IPR010982">
    <property type="entry name" value="Lambda_DNA-bd_dom_sf"/>
</dbReference>
<reference evidence="5" key="1">
    <citation type="submission" date="2023-07" db="EMBL/GenBank/DDBJ databases">
        <title>Sorghum-associated microbial communities from plants grown in Nebraska, USA.</title>
        <authorList>
            <person name="Schachtman D."/>
        </authorList>
    </citation>
    <scope>NUCLEOTIDE SEQUENCE</scope>
    <source>
        <strain evidence="5">DS3754</strain>
    </source>
</reference>
<gene>
    <name evidence="5" type="ORF">J2W31_000671</name>
</gene>
<comment type="caution">
    <text evidence="5">The sequence shown here is derived from an EMBL/GenBank/DDBJ whole genome shotgun (WGS) entry which is preliminary data.</text>
</comment>
<keyword evidence="1" id="KW-0805">Transcription regulation</keyword>
<dbReference type="PANTHER" id="PTHR30146">
    <property type="entry name" value="LACI-RELATED TRANSCRIPTIONAL REPRESSOR"/>
    <property type="match status" value="1"/>
</dbReference>
<dbReference type="Gene3D" id="1.10.260.40">
    <property type="entry name" value="lambda repressor-like DNA-binding domains"/>
    <property type="match status" value="1"/>
</dbReference>
<keyword evidence="2" id="KW-0238">DNA-binding</keyword>
<dbReference type="PANTHER" id="PTHR30146:SF152">
    <property type="entry name" value="TRANSCRIPTIONAL REGULATORY PROTEIN"/>
    <property type="match status" value="1"/>
</dbReference>
<feature type="domain" description="HTH lacI-type" evidence="4">
    <location>
        <begin position="15"/>
        <end position="69"/>
    </location>
</feature>
<dbReference type="Gene3D" id="3.40.50.2300">
    <property type="match status" value="2"/>
</dbReference>
<dbReference type="InterPro" id="IPR025997">
    <property type="entry name" value="SBP_2_dom"/>
</dbReference>
<dbReference type="PROSITE" id="PS00356">
    <property type="entry name" value="HTH_LACI_1"/>
    <property type="match status" value="1"/>
</dbReference>
<name>A0AAW8CX45_9BURK</name>
<dbReference type="EMBL" id="JAUSRD010000001">
    <property type="protein sequence ID" value="MDP9891575.1"/>
    <property type="molecule type" value="Genomic_DNA"/>
</dbReference>
<evidence type="ECO:0000256" key="1">
    <source>
        <dbReference type="ARBA" id="ARBA00023015"/>
    </source>
</evidence>
<dbReference type="RefSeq" id="WP_307683813.1">
    <property type="nucleotide sequence ID" value="NZ_JAUSRD010000001.1"/>
</dbReference>
<dbReference type="InterPro" id="IPR028082">
    <property type="entry name" value="Peripla_BP_I"/>
</dbReference>
<dbReference type="Pfam" id="PF13407">
    <property type="entry name" value="Peripla_BP_4"/>
    <property type="match status" value="1"/>
</dbReference>
<dbReference type="GO" id="GO:0003700">
    <property type="term" value="F:DNA-binding transcription factor activity"/>
    <property type="evidence" value="ECO:0007669"/>
    <property type="project" value="TreeGrafter"/>
</dbReference>
<accession>A0AAW8CX45</accession>
<evidence type="ECO:0000259" key="4">
    <source>
        <dbReference type="PROSITE" id="PS50932"/>
    </source>
</evidence>
<dbReference type="Pfam" id="PF00356">
    <property type="entry name" value="LacI"/>
    <property type="match status" value="1"/>
</dbReference>
<dbReference type="AlphaFoldDB" id="A0AAW8CX45"/>
<dbReference type="CDD" id="cd01392">
    <property type="entry name" value="HTH_LacI"/>
    <property type="match status" value="1"/>
</dbReference>
<evidence type="ECO:0000256" key="3">
    <source>
        <dbReference type="ARBA" id="ARBA00023163"/>
    </source>
</evidence>
<dbReference type="SMART" id="SM00354">
    <property type="entry name" value="HTH_LACI"/>
    <property type="match status" value="1"/>
</dbReference>
<dbReference type="GO" id="GO:0000976">
    <property type="term" value="F:transcription cis-regulatory region binding"/>
    <property type="evidence" value="ECO:0007669"/>
    <property type="project" value="TreeGrafter"/>
</dbReference>
<dbReference type="SUPFAM" id="SSF53822">
    <property type="entry name" value="Periplasmic binding protein-like I"/>
    <property type="match status" value="1"/>
</dbReference>
<dbReference type="PROSITE" id="PS50932">
    <property type="entry name" value="HTH_LACI_2"/>
    <property type="match status" value="1"/>
</dbReference>
<organism evidence="5 6">
    <name type="scientific">Variovorax boronicumulans</name>
    <dbReference type="NCBI Taxonomy" id="436515"/>
    <lineage>
        <taxon>Bacteria</taxon>
        <taxon>Pseudomonadati</taxon>
        <taxon>Pseudomonadota</taxon>
        <taxon>Betaproteobacteria</taxon>
        <taxon>Burkholderiales</taxon>
        <taxon>Comamonadaceae</taxon>
        <taxon>Variovorax</taxon>
    </lineage>
</organism>
<dbReference type="CDD" id="cd06307">
    <property type="entry name" value="PBP1_sugar_binding"/>
    <property type="match status" value="1"/>
</dbReference>
<protein>
    <submittedName>
        <fullName evidence="5">LacI family transcriptional regulator</fullName>
    </submittedName>
</protein>
<proteinExistence type="predicted"/>
<dbReference type="SUPFAM" id="SSF47413">
    <property type="entry name" value="lambda repressor-like DNA-binding domains"/>
    <property type="match status" value="1"/>
</dbReference>
<dbReference type="Proteomes" id="UP001242045">
    <property type="component" value="Unassembled WGS sequence"/>
</dbReference>